<evidence type="ECO:0000313" key="3">
    <source>
        <dbReference type="Proteomes" id="UP001162156"/>
    </source>
</evidence>
<name>A0AAV8WZ73_9CUCU</name>
<feature type="region of interest" description="Disordered" evidence="1">
    <location>
        <begin position="80"/>
        <end position="101"/>
    </location>
</feature>
<dbReference type="AlphaFoldDB" id="A0AAV8WZ73"/>
<protein>
    <recommendedName>
        <fullName evidence="4">PiggyBac transposable element-derived protein domain-containing protein</fullName>
    </recommendedName>
</protein>
<dbReference type="PANTHER" id="PTHR47055:SF3">
    <property type="entry name" value="PHORBOL-ESTER_DAG-TYPE DOMAIN-CONTAINING PROTEIN"/>
    <property type="match status" value="1"/>
</dbReference>
<dbReference type="PANTHER" id="PTHR47055">
    <property type="entry name" value="DDE_TNP_1_7 DOMAIN-CONTAINING PROTEIN"/>
    <property type="match status" value="1"/>
</dbReference>
<comment type="caution">
    <text evidence="2">The sequence shown here is derived from an EMBL/GenBank/DDBJ whole genome shotgun (WGS) entry which is preliminary data.</text>
</comment>
<evidence type="ECO:0000256" key="1">
    <source>
        <dbReference type="SAM" id="MobiDB-lite"/>
    </source>
</evidence>
<accession>A0AAV8WZ73</accession>
<evidence type="ECO:0008006" key="4">
    <source>
        <dbReference type="Google" id="ProtNLM"/>
    </source>
</evidence>
<dbReference type="GO" id="GO:0043565">
    <property type="term" value="F:sequence-specific DNA binding"/>
    <property type="evidence" value="ECO:0007669"/>
    <property type="project" value="TreeGrafter"/>
</dbReference>
<gene>
    <name evidence="2" type="ORF">NQ314_015542</name>
</gene>
<dbReference type="EMBL" id="JANEYF010004309">
    <property type="protein sequence ID" value="KAJ8931527.1"/>
    <property type="molecule type" value="Genomic_DNA"/>
</dbReference>
<proteinExistence type="predicted"/>
<dbReference type="InterPro" id="IPR052638">
    <property type="entry name" value="PiggyBac_TE-derived"/>
</dbReference>
<evidence type="ECO:0000313" key="2">
    <source>
        <dbReference type="EMBL" id="KAJ8931527.1"/>
    </source>
</evidence>
<reference evidence="2" key="1">
    <citation type="journal article" date="2023" name="Insect Mol. Biol.">
        <title>Genome sequencing provides insights into the evolution of gene families encoding plant cell wall-degrading enzymes in longhorned beetles.</title>
        <authorList>
            <person name="Shin N.R."/>
            <person name="Okamura Y."/>
            <person name="Kirsch R."/>
            <person name="Pauchet Y."/>
        </authorList>
    </citation>
    <scope>NUCLEOTIDE SEQUENCE</scope>
    <source>
        <strain evidence="2">RBIC_L_NR</strain>
    </source>
</reference>
<keyword evidence="3" id="KW-1185">Reference proteome</keyword>
<organism evidence="2 3">
    <name type="scientific">Rhamnusium bicolor</name>
    <dbReference type="NCBI Taxonomy" id="1586634"/>
    <lineage>
        <taxon>Eukaryota</taxon>
        <taxon>Metazoa</taxon>
        <taxon>Ecdysozoa</taxon>
        <taxon>Arthropoda</taxon>
        <taxon>Hexapoda</taxon>
        <taxon>Insecta</taxon>
        <taxon>Pterygota</taxon>
        <taxon>Neoptera</taxon>
        <taxon>Endopterygota</taxon>
        <taxon>Coleoptera</taxon>
        <taxon>Polyphaga</taxon>
        <taxon>Cucujiformia</taxon>
        <taxon>Chrysomeloidea</taxon>
        <taxon>Cerambycidae</taxon>
        <taxon>Lepturinae</taxon>
        <taxon>Rhagiini</taxon>
        <taxon>Rhamnusium</taxon>
    </lineage>
</organism>
<sequence>MDIRFTGGLTLEEALKIAYSEQEYDIIDIFITPPEPHVLTDEDSGDETELIPDNFTGRQLRSEAEIRCRSGTEVSNDFQITDSENLENSNNENQVEVDEVEAERRVPKECPLKTKAQMKKQPRGTFDFCIARDVGIIFVKWVDNNVVTVASTSYGVEPLSNVK</sequence>
<dbReference type="Proteomes" id="UP001162156">
    <property type="component" value="Unassembled WGS sequence"/>
</dbReference>